<dbReference type="AlphaFoldDB" id="A0A1I7X1L5"/>
<evidence type="ECO:0000256" key="1">
    <source>
        <dbReference type="SAM" id="MobiDB-lite"/>
    </source>
</evidence>
<keyword evidence="2" id="KW-0812">Transmembrane</keyword>
<evidence type="ECO:0000313" key="3">
    <source>
        <dbReference type="Proteomes" id="UP000095283"/>
    </source>
</evidence>
<evidence type="ECO:0000313" key="4">
    <source>
        <dbReference type="WBParaSite" id="Hba_11327"/>
    </source>
</evidence>
<organism evidence="3 4">
    <name type="scientific">Heterorhabditis bacteriophora</name>
    <name type="common">Entomopathogenic nematode worm</name>
    <dbReference type="NCBI Taxonomy" id="37862"/>
    <lineage>
        <taxon>Eukaryota</taxon>
        <taxon>Metazoa</taxon>
        <taxon>Ecdysozoa</taxon>
        <taxon>Nematoda</taxon>
        <taxon>Chromadorea</taxon>
        <taxon>Rhabditida</taxon>
        <taxon>Rhabditina</taxon>
        <taxon>Rhabditomorpha</taxon>
        <taxon>Strongyloidea</taxon>
        <taxon>Heterorhabditidae</taxon>
        <taxon>Heterorhabditis</taxon>
    </lineage>
</organism>
<dbReference type="WBParaSite" id="Hba_11327">
    <property type="protein sequence ID" value="Hba_11327"/>
    <property type="gene ID" value="Hba_11327"/>
</dbReference>
<keyword evidence="3" id="KW-1185">Reference proteome</keyword>
<reference evidence="4" key="1">
    <citation type="submission" date="2016-11" db="UniProtKB">
        <authorList>
            <consortium name="WormBaseParasite"/>
        </authorList>
    </citation>
    <scope>IDENTIFICATION</scope>
</reference>
<keyword evidence="2" id="KW-1133">Transmembrane helix</keyword>
<keyword evidence="2" id="KW-0472">Membrane</keyword>
<protein>
    <submittedName>
        <fullName evidence="4">Anoctamin</fullName>
    </submittedName>
</protein>
<proteinExistence type="predicted"/>
<feature type="transmembrane region" description="Helical" evidence="2">
    <location>
        <begin position="113"/>
        <end position="141"/>
    </location>
</feature>
<dbReference type="Proteomes" id="UP000095283">
    <property type="component" value="Unplaced"/>
</dbReference>
<name>A0A1I7X1L5_HETBA</name>
<accession>A0A1I7X1L5</accession>
<evidence type="ECO:0000256" key="2">
    <source>
        <dbReference type="SAM" id="Phobius"/>
    </source>
</evidence>
<feature type="region of interest" description="Disordered" evidence="1">
    <location>
        <begin position="1"/>
        <end position="31"/>
    </location>
</feature>
<sequence>MAKKNISLVRRSTNRSGRPLSNEATPLPSPKDLKKMDLLEIPEAQCKLYVVREDLDFDWIPSNSAVLKVSFKSISYFEYNYLIYNEVSVREISCLFLNFSYFSHYVFRPPCGVLLATVMSTAFLPSSFAMAMNMYAMAAYINEKW</sequence>